<dbReference type="SUPFAM" id="SSF53448">
    <property type="entry name" value="Nucleotide-diphospho-sugar transferases"/>
    <property type="match status" value="1"/>
</dbReference>
<evidence type="ECO:0000313" key="1">
    <source>
        <dbReference type="EMBL" id="CAL5225566.1"/>
    </source>
</evidence>
<evidence type="ECO:0000313" key="2">
    <source>
        <dbReference type="Proteomes" id="UP001497392"/>
    </source>
</evidence>
<name>A0ABP1G1C4_9CHLO</name>
<reference evidence="1 2" key="1">
    <citation type="submission" date="2024-06" db="EMBL/GenBank/DDBJ databases">
        <authorList>
            <person name="Kraege A."/>
            <person name="Thomma B."/>
        </authorList>
    </citation>
    <scope>NUCLEOTIDE SEQUENCE [LARGE SCALE GENOMIC DNA]</scope>
</reference>
<dbReference type="CDD" id="cd00761">
    <property type="entry name" value="Glyco_tranf_GTA_type"/>
    <property type="match status" value="1"/>
</dbReference>
<protein>
    <submittedName>
        <fullName evidence="1">G8405 protein</fullName>
    </submittedName>
</protein>
<comment type="caution">
    <text evidence="1">The sequence shown here is derived from an EMBL/GenBank/DDBJ whole genome shotgun (WGS) entry which is preliminary data.</text>
</comment>
<dbReference type="EMBL" id="CAXHTA020000012">
    <property type="protein sequence ID" value="CAL5225566.1"/>
    <property type="molecule type" value="Genomic_DNA"/>
</dbReference>
<dbReference type="InterPro" id="IPR029044">
    <property type="entry name" value="Nucleotide-diphossugar_trans"/>
</dbReference>
<dbReference type="Gene3D" id="3.90.550.10">
    <property type="entry name" value="Spore Coat Polysaccharide Biosynthesis Protein SpsA, Chain A"/>
    <property type="match status" value="1"/>
</dbReference>
<dbReference type="Proteomes" id="UP001497392">
    <property type="component" value="Unassembled WGS sequence"/>
</dbReference>
<sequence>MAQFLANMRCSKGSQDVSRIEPRYLLGIKSAEYSGTFVVNPHPTEGFARAPAGIHIVIPTVGRKCIFKLLESLEPQLNSQDSVTVGFDGQDREGIFDEVQAMLQRVPGQNEAIMESAYGDMGNSIREKHKARRGDFVMFADDDNWYTPDALAMVRAVVHNDRDALYVFQLQFVEGSENDKLPNMVENGEIEYGNIDTGCGVVPVKHVHLSDWFQDGYGADGAFFHQLSERLPRTYMVPKVLFMYSGAHGG</sequence>
<accession>A0ABP1G1C4</accession>
<proteinExistence type="predicted"/>
<organism evidence="1 2">
    <name type="scientific">Coccomyxa viridis</name>
    <dbReference type="NCBI Taxonomy" id="1274662"/>
    <lineage>
        <taxon>Eukaryota</taxon>
        <taxon>Viridiplantae</taxon>
        <taxon>Chlorophyta</taxon>
        <taxon>core chlorophytes</taxon>
        <taxon>Trebouxiophyceae</taxon>
        <taxon>Trebouxiophyceae incertae sedis</taxon>
        <taxon>Coccomyxaceae</taxon>
        <taxon>Coccomyxa</taxon>
    </lineage>
</organism>
<keyword evidence="2" id="KW-1185">Reference proteome</keyword>
<gene>
    <name evidence="1" type="primary">g8405</name>
    <name evidence="1" type="ORF">VP750_LOCUS7225</name>
</gene>